<protein>
    <submittedName>
        <fullName evidence="2">TatD family deoxyribonuclease</fullName>
    </submittedName>
</protein>
<dbReference type="Proteomes" id="UP000274920">
    <property type="component" value="Unassembled WGS sequence"/>
</dbReference>
<feature type="binding site" evidence="1">
    <location>
        <position position="126"/>
    </location>
    <ligand>
        <name>a divalent metal cation</name>
        <dbReference type="ChEBI" id="CHEBI:60240"/>
        <label>2</label>
    </ligand>
</feature>
<keyword evidence="3" id="KW-1185">Reference proteome</keyword>
<dbReference type="NCBIfam" id="NF041926">
    <property type="entry name" value="QatD"/>
    <property type="match status" value="1"/>
</dbReference>
<feature type="binding site" evidence="1">
    <location>
        <position position="200"/>
    </location>
    <ligand>
        <name>a divalent metal cation</name>
        <dbReference type="ChEBI" id="CHEBI:60240"/>
        <label>1</label>
    </ligand>
</feature>
<reference evidence="2" key="1">
    <citation type="submission" date="2018-10" db="EMBL/GenBank/DDBJ databases">
        <title>Schaedlerella arabinophila gen. nov. sp. nov., isolated from the mouse intestinal tract and comparative analysis with the genome of the closely related altered Schaedler flora strain ASF502.</title>
        <authorList>
            <person name="Miyake S."/>
            <person name="Soh M."/>
            <person name="Seedorf H."/>
        </authorList>
    </citation>
    <scope>NUCLEOTIDE SEQUENCE [LARGE SCALE GENOMIC DNA]</scope>
    <source>
        <strain evidence="2">DSM 106076</strain>
    </source>
</reference>
<feature type="binding site" evidence="1">
    <location>
        <position position="88"/>
    </location>
    <ligand>
        <name>a divalent metal cation</name>
        <dbReference type="ChEBI" id="CHEBI:60240"/>
        <label>1</label>
    </ligand>
</feature>
<dbReference type="Gene3D" id="3.20.20.140">
    <property type="entry name" value="Metal-dependent hydrolases"/>
    <property type="match status" value="1"/>
</dbReference>
<dbReference type="PANTHER" id="PTHR46124:SF2">
    <property type="entry name" value="D-AMINOACYL-TRNA DEACYLASE"/>
    <property type="match status" value="1"/>
</dbReference>
<name>A0A3R8JLN0_9FIRM</name>
<dbReference type="GO" id="GO:0016788">
    <property type="term" value="F:hydrolase activity, acting on ester bonds"/>
    <property type="evidence" value="ECO:0007669"/>
    <property type="project" value="InterPro"/>
</dbReference>
<dbReference type="CDD" id="cd01310">
    <property type="entry name" value="TatD_DNAse"/>
    <property type="match status" value="1"/>
</dbReference>
<keyword evidence="1" id="KW-0479">Metal-binding</keyword>
<dbReference type="SUPFAM" id="SSF51556">
    <property type="entry name" value="Metallo-dependent hydrolases"/>
    <property type="match status" value="1"/>
</dbReference>
<evidence type="ECO:0000313" key="2">
    <source>
        <dbReference type="EMBL" id="RRK31690.1"/>
    </source>
</evidence>
<dbReference type="PANTHER" id="PTHR46124">
    <property type="entry name" value="D-AMINOACYL-TRNA DEACYLASE"/>
    <property type="match status" value="1"/>
</dbReference>
<dbReference type="RefSeq" id="WP_125127319.1">
    <property type="nucleotide sequence ID" value="NZ_RHJS01000002.1"/>
</dbReference>
<sequence length="246" mass="28198">MKVMICDAHCHLDLMDDMVEFIDEIQKSNISLFAVGTTPKAYSRVVQCCRSSKNIYVGLGMHPQLISSGYDDMQLFEALFRQSHYIGEVGLDFSKEYIQTKKLQIEVFSEIIKLCEQCGEKVISIHSLKSSNKVLEILETYKRQKSNKYIFHWFTGSIPQIKKAIEMGCYFSINPRMMKTKSGIEIIKAIPFERILLETDAPFALKTKYIDVIRKELEGVVAKISDIVGSDVSHIINETSKEIFQF</sequence>
<dbReference type="Pfam" id="PF01026">
    <property type="entry name" value="TatD_DNase"/>
    <property type="match status" value="1"/>
</dbReference>
<dbReference type="InterPro" id="IPR049677">
    <property type="entry name" value="QatD"/>
</dbReference>
<dbReference type="PIRSF" id="PIRSF005902">
    <property type="entry name" value="DNase_TatD"/>
    <property type="match status" value="1"/>
</dbReference>
<proteinExistence type="predicted"/>
<feature type="binding site" evidence="1">
    <location>
        <position position="152"/>
    </location>
    <ligand>
        <name>a divalent metal cation</name>
        <dbReference type="ChEBI" id="CHEBI:60240"/>
        <label>2</label>
    </ligand>
</feature>
<organism evidence="2 3">
    <name type="scientific">Schaedlerella arabinosiphila</name>
    <dbReference type="NCBI Taxonomy" id="2044587"/>
    <lineage>
        <taxon>Bacteria</taxon>
        <taxon>Bacillati</taxon>
        <taxon>Bacillota</taxon>
        <taxon>Clostridia</taxon>
        <taxon>Lachnospirales</taxon>
        <taxon>Lachnospiraceae</taxon>
        <taxon>Schaedlerella</taxon>
    </lineage>
</organism>
<feature type="binding site" evidence="1">
    <location>
        <position position="9"/>
    </location>
    <ligand>
        <name>a divalent metal cation</name>
        <dbReference type="ChEBI" id="CHEBI:60240"/>
        <label>1</label>
    </ligand>
</feature>
<evidence type="ECO:0000313" key="3">
    <source>
        <dbReference type="Proteomes" id="UP000274920"/>
    </source>
</evidence>
<feature type="binding site" evidence="1">
    <location>
        <position position="11"/>
    </location>
    <ligand>
        <name>a divalent metal cation</name>
        <dbReference type="ChEBI" id="CHEBI:60240"/>
        <label>1</label>
    </ligand>
</feature>
<dbReference type="AlphaFoldDB" id="A0A3R8JLN0"/>
<dbReference type="InterPro" id="IPR001130">
    <property type="entry name" value="TatD-like"/>
</dbReference>
<dbReference type="EMBL" id="RHJS01000002">
    <property type="protein sequence ID" value="RRK31690.1"/>
    <property type="molecule type" value="Genomic_DNA"/>
</dbReference>
<accession>A0A3R8JLN0</accession>
<dbReference type="GO" id="GO:0046872">
    <property type="term" value="F:metal ion binding"/>
    <property type="evidence" value="ECO:0007669"/>
    <property type="project" value="UniProtKB-KW"/>
</dbReference>
<evidence type="ECO:0000256" key="1">
    <source>
        <dbReference type="PIRSR" id="PIRSR005902-1"/>
    </source>
</evidence>
<dbReference type="InterPro" id="IPR032466">
    <property type="entry name" value="Metal_Hydrolase"/>
</dbReference>
<comment type="caution">
    <text evidence="2">The sequence shown here is derived from an EMBL/GenBank/DDBJ whole genome shotgun (WGS) entry which is preliminary data.</text>
</comment>
<gene>
    <name evidence="2" type="ORF">EBB54_10170</name>
</gene>